<comment type="subunit">
    <text evidence="6">Interacts with MinD and FtsZ.</text>
</comment>
<dbReference type="SUPFAM" id="SSF63848">
    <property type="entry name" value="Cell-division inhibitor MinC, C-terminal domain"/>
    <property type="match status" value="1"/>
</dbReference>
<accession>W0DXX5</accession>
<dbReference type="PANTHER" id="PTHR34108">
    <property type="entry name" value="SEPTUM SITE-DETERMINING PROTEIN MINC"/>
    <property type="match status" value="1"/>
</dbReference>
<dbReference type="Proteomes" id="UP000005275">
    <property type="component" value="Chromosome"/>
</dbReference>
<dbReference type="STRING" id="765910.MARPU_04865"/>
<dbReference type="HAMAP" id="MF_00267">
    <property type="entry name" value="MinC"/>
    <property type="match status" value="1"/>
</dbReference>
<keyword evidence="2 6" id="KW-0132">Cell division</keyword>
<evidence type="ECO:0000259" key="7">
    <source>
        <dbReference type="Pfam" id="PF03775"/>
    </source>
</evidence>
<dbReference type="PANTHER" id="PTHR34108:SF1">
    <property type="entry name" value="SEPTUM SITE-DETERMINING PROTEIN MINC"/>
    <property type="match status" value="1"/>
</dbReference>
<name>W0DXX5_MARPU</name>
<dbReference type="GO" id="GO:1901891">
    <property type="term" value="P:regulation of cell septum assembly"/>
    <property type="evidence" value="ECO:0007669"/>
    <property type="project" value="InterPro"/>
</dbReference>
<dbReference type="InterPro" id="IPR016098">
    <property type="entry name" value="CAP/MinC_C"/>
</dbReference>
<dbReference type="InterPro" id="IPR007874">
    <property type="entry name" value="MinC_N"/>
</dbReference>
<gene>
    <name evidence="6" type="primary">minC</name>
    <name evidence="9" type="ORF">MARPU_04865</name>
</gene>
<dbReference type="Pfam" id="PF03775">
    <property type="entry name" value="MinC_C"/>
    <property type="match status" value="1"/>
</dbReference>
<dbReference type="Gene3D" id="2.160.20.70">
    <property type="match status" value="1"/>
</dbReference>
<dbReference type="HOGENOM" id="CLU_067812_0_1_6"/>
<organism evidence="9 10">
    <name type="scientific">Marichromatium purpuratum 984</name>
    <dbReference type="NCBI Taxonomy" id="765910"/>
    <lineage>
        <taxon>Bacteria</taxon>
        <taxon>Pseudomonadati</taxon>
        <taxon>Pseudomonadota</taxon>
        <taxon>Gammaproteobacteria</taxon>
        <taxon>Chromatiales</taxon>
        <taxon>Chromatiaceae</taxon>
        <taxon>Marichromatium</taxon>
    </lineage>
</organism>
<dbReference type="KEGG" id="mpur:MARPU_04865"/>
<sequence length="243" mass="25441">MAANPQSLEGEAAAAFELKAAGFTLPIFRLLGDDMEAVANQLSAKVGQAPDFFRNTPIVIDLGDFAGGEVEFPLLVGLLRGYGMIPFGVRGGSKAQHASAETMELAVLGESYSRAARAGSANAEGAEHAAAEEPARASMLVARPVRSGQRHYAAGGDLSVVGAVSSGAELMADGNIHVYGPLRGRAMAGVNGDLEARIFCQDLQAELVAIAGHYRVSENIPAELQGVPVQIFLDQKILRIEKL</sequence>
<evidence type="ECO:0000256" key="3">
    <source>
        <dbReference type="ARBA" id="ARBA00023210"/>
    </source>
</evidence>
<feature type="domain" description="Septum formation inhibitor MinC N-terminal" evidence="8">
    <location>
        <begin position="16"/>
        <end position="86"/>
    </location>
</feature>
<comment type="function">
    <text evidence="5 6">Cell division inhibitor that blocks the formation of polar Z ring septums. Rapidly oscillates between the poles of the cell to destabilize FtsZ filaments that have formed before they mature into polar Z rings. Prevents FtsZ polymerization.</text>
</comment>
<feature type="domain" description="Septum formation inhibitor MinC C-terminal" evidence="7">
    <location>
        <begin position="141"/>
        <end position="240"/>
    </location>
</feature>
<protein>
    <recommendedName>
        <fullName evidence="6">Probable septum site-determining protein MinC</fullName>
    </recommendedName>
</protein>
<dbReference type="RefSeq" id="WP_005220347.1">
    <property type="nucleotide sequence ID" value="NZ_CP007031.1"/>
</dbReference>
<dbReference type="InterPro" id="IPR005526">
    <property type="entry name" value="Septum_form_inhib_MinC_C"/>
</dbReference>
<dbReference type="NCBIfam" id="TIGR01222">
    <property type="entry name" value="minC"/>
    <property type="match status" value="1"/>
</dbReference>
<evidence type="ECO:0000256" key="1">
    <source>
        <dbReference type="ARBA" id="ARBA00006291"/>
    </source>
</evidence>
<evidence type="ECO:0000256" key="4">
    <source>
        <dbReference type="ARBA" id="ARBA00023306"/>
    </source>
</evidence>
<dbReference type="InterPro" id="IPR013033">
    <property type="entry name" value="MinC"/>
</dbReference>
<keyword evidence="4 6" id="KW-0131">Cell cycle</keyword>
<keyword evidence="3 6" id="KW-0717">Septation</keyword>
<evidence type="ECO:0000313" key="10">
    <source>
        <dbReference type="Proteomes" id="UP000005275"/>
    </source>
</evidence>
<dbReference type="eggNOG" id="COG0850">
    <property type="taxonomic scope" value="Bacteria"/>
</dbReference>
<proteinExistence type="inferred from homology"/>
<dbReference type="GO" id="GO:0051302">
    <property type="term" value="P:regulation of cell division"/>
    <property type="evidence" value="ECO:0007669"/>
    <property type="project" value="InterPro"/>
</dbReference>
<dbReference type="GO" id="GO:0000917">
    <property type="term" value="P:division septum assembly"/>
    <property type="evidence" value="ECO:0007669"/>
    <property type="project" value="UniProtKB-KW"/>
</dbReference>
<dbReference type="Gene3D" id="3.30.70.260">
    <property type="match status" value="1"/>
</dbReference>
<reference evidence="9 10" key="1">
    <citation type="submission" date="2013-12" db="EMBL/GenBank/DDBJ databases">
        <authorList>
            <consortium name="DOE Joint Genome Institute"/>
            <person name="Bryant D.A."/>
            <person name="Huntemann M."/>
            <person name="Han J."/>
            <person name="Chen A."/>
            <person name="Kyrpides N."/>
            <person name="Mavromatis K."/>
            <person name="Markowitz V."/>
            <person name="Palaniappan K."/>
            <person name="Ivanova N."/>
            <person name="Schaumberg A."/>
            <person name="Pati A."/>
            <person name="Liolios K."/>
            <person name="Nordberg H.P."/>
            <person name="Cantor M.N."/>
            <person name="Hua S.X."/>
            <person name="Woyke T."/>
        </authorList>
    </citation>
    <scope>NUCLEOTIDE SEQUENCE [LARGE SCALE GENOMIC DNA]</scope>
    <source>
        <strain evidence="9 10">984</strain>
    </source>
</reference>
<evidence type="ECO:0000313" key="9">
    <source>
        <dbReference type="EMBL" id="AHF03292.1"/>
    </source>
</evidence>
<evidence type="ECO:0000256" key="2">
    <source>
        <dbReference type="ARBA" id="ARBA00022618"/>
    </source>
</evidence>
<evidence type="ECO:0000259" key="8">
    <source>
        <dbReference type="Pfam" id="PF05209"/>
    </source>
</evidence>
<comment type="similarity">
    <text evidence="1 6">Belongs to the MinC family.</text>
</comment>
<evidence type="ECO:0000256" key="5">
    <source>
        <dbReference type="ARBA" id="ARBA00025606"/>
    </source>
</evidence>
<dbReference type="GO" id="GO:0000902">
    <property type="term" value="P:cell morphogenesis"/>
    <property type="evidence" value="ECO:0007669"/>
    <property type="project" value="InterPro"/>
</dbReference>
<keyword evidence="10" id="KW-1185">Reference proteome</keyword>
<dbReference type="InterPro" id="IPR036145">
    <property type="entry name" value="MinC_C_sf"/>
</dbReference>
<dbReference type="EMBL" id="CP007031">
    <property type="protein sequence ID" value="AHF03292.1"/>
    <property type="molecule type" value="Genomic_DNA"/>
</dbReference>
<dbReference type="OrthoDB" id="9794530at2"/>
<evidence type="ECO:0000256" key="6">
    <source>
        <dbReference type="HAMAP-Rule" id="MF_00267"/>
    </source>
</evidence>
<dbReference type="AlphaFoldDB" id="W0DXX5"/>
<dbReference type="Pfam" id="PF05209">
    <property type="entry name" value="MinC_N"/>
    <property type="match status" value="1"/>
</dbReference>